<dbReference type="Proteomes" id="UP001549920">
    <property type="component" value="Unassembled WGS sequence"/>
</dbReference>
<feature type="region of interest" description="Disordered" evidence="4">
    <location>
        <begin position="86"/>
        <end position="105"/>
    </location>
</feature>
<dbReference type="Pfam" id="PF08559">
    <property type="entry name" value="Cut8"/>
    <property type="match status" value="1"/>
</dbReference>
<gene>
    <name evidence="5" type="ORF">ABMA27_003719</name>
</gene>
<name>A0ABR3HQ14_LOXSC</name>
<dbReference type="InterPro" id="IPR013868">
    <property type="entry name" value="Cut8/Sts1_fam"/>
</dbReference>
<evidence type="ECO:0000256" key="4">
    <source>
        <dbReference type="SAM" id="MobiDB-lite"/>
    </source>
</evidence>
<reference evidence="5 6" key="1">
    <citation type="submission" date="2024-06" db="EMBL/GenBank/DDBJ databases">
        <title>A chromosome-level genome assembly of beet webworm, Loxostege sticticalis.</title>
        <authorList>
            <person name="Zhang Y."/>
        </authorList>
    </citation>
    <scope>NUCLEOTIDE SEQUENCE [LARGE SCALE GENOMIC DNA]</scope>
    <source>
        <strain evidence="5">AQ026</strain>
        <tissue evidence="5">Whole body</tissue>
    </source>
</reference>
<keyword evidence="3" id="KW-0539">Nucleus</keyword>
<dbReference type="PANTHER" id="PTHR28032:SF1">
    <property type="entry name" value="FI02826P"/>
    <property type="match status" value="1"/>
</dbReference>
<evidence type="ECO:0000313" key="6">
    <source>
        <dbReference type="Proteomes" id="UP001549920"/>
    </source>
</evidence>
<evidence type="ECO:0008006" key="7">
    <source>
        <dbReference type="Google" id="ProtNLM"/>
    </source>
</evidence>
<sequence>MEGAVTPEGGRRTRAALAEIPARLDRLRVTPLQPLTNTRERSPALPAGYLSPAPSPDELLIQQRGNIIRTDSTSSLRVTPLQPLTNTRERSPALPAGYLSPAPSPDELLIQQRGRKRLPTTWSPDIDLKRNSSFHSIIRTPPKNSSRFSPQKLGVTLRSTPRKRLLLGDVERIPLTPEKIDFSDISTPQKFKITSPIKGTPPSKRSRVEKLSEFKGSIDVALKGLSPTQLINMIKTITYKHPEVEDEIRKEMPVPDLSPLEERLNYLKSNIFKSLPTSRLTSKTDSPAYSRVATHLAAFKKCVVDQGKILVESQHWESVIEYVFLAWSYVRATPVWDNQPHNAQRKQCFRALTNYCMTALKRGGLSQEILIDVQDKLHGMVADSEEIQSCLKFIQGQLQELV</sequence>
<comment type="subcellular location">
    <subcellularLocation>
        <location evidence="1">Nucleus</location>
    </subcellularLocation>
</comment>
<comment type="similarity">
    <text evidence="2">Belongs to the cut8/STS1 family.</text>
</comment>
<evidence type="ECO:0000256" key="3">
    <source>
        <dbReference type="ARBA" id="ARBA00023242"/>
    </source>
</evidence>
<keyword evidence="6" id="KW-1185">Reference proteome</keyword>
<evidence type="ECO:0000256" key="1">
    <source>
        <dbReference type="ARBA" id="ARBA00004123"/>
    </source>
</evidence>
<dbReference type="EMBL" id="JBEUOH010000015">
    <property type="protein sequence ID" value="KAL0878647.1"/>
    <property type="molecule type" value="Genomic_DNA"/>
</dbReference>
<dbReference type="InterPro" id="IPR038422">
    <property type="entry name" value="Cut8/Sts1_sf"/>
</dbReference>
<accession>A0ABR3HQ14</accession>
<comment type="caution">
    <text evidence="5">The sequence shown here is derived from an EMBL/GenBank/DDBJ whole genome shotgun (WGS) entry which is preliminary data.</text>
</comment>
<dbReference type="Gene3D" id="1.20.58.1590">
    <property type="entry name" value="Tethering factor for nuclear proteasome Cut8/Sts1"/>
    <property type="match status" value="1"/>
</dbReference>
<evidence type="ECO:0000313" key="5">
    <source>
        <dbReference type="EMBL" id="KAL0878647.1"/>
    </source>
</evidence>
<organism evidence="5 6">
    <name type="scientific">Loxostege sticticalis</name>
    <name type="common">Beet webworm moth</name>
    <dbReference type="NCBI Taxonomy" id="481309"/>
    <lineage>
        <taxon>Eukaryota</taxon>
        <taxon>Metazoa</taxon>
        <taxon>Ecdysozoa</taxon>
        <taxon>Arthropoda</taxon>
        <taxon>Hexapoda</taxon>
        <taxon>Insecta</taxon>
        <taxon>Pterygota</taxon>
        <taxon>Neoptera</taxon>
        <taxon>Endopterygota</taxon>
        <taxon>Lepidoptera</taxon>
        <taxon>Glossata</taxon>
        <taxon>Ditrysia</taxon>
        <taxon>Pyraloidea</taxon>
        <taxon>Crambidae</taxon>
        <taxon>Pyraustinae</taxon>
        <taxon>Loxostege</taxon>
    </lineage>
</organism>
<protein>
    <recommendedName>
        <fullName evidence="7">Tethering factor for nuclear proteasome STS1</fullName>
    </recommendedName>
</protein>
<proteinExistence type="inferred from homology"/>
<evidence type="ECO:0000256" key="2">
    <source>
        <dbReference type="ARBA" id="ARBA00006199"/>
    </source>
</evidence>
<dbReference type="PANTHER" id="PTHR28032">
    <property type="entry name" value="FI02826P"/>
    <property type="match status" value="1"/>
</dbReference>